<evidence type="ECO:0000313" key="3">
    <source>
        <dbReference type="Proteomes" id="UP000799770"/>
    </source>
</evidence>
<evidence type="ECO:0000256" key="1">
    <source>
        <dbReference type="SAM" id="MobiDB-lite"/>
    </source>
</evidence>
<dbReference type="Proteomes" id="UP000799770">
    <property type="component" value="Unassembled WGS sequence"/>
</dbReference>
<dbReference type="AlphaFoldDB" id="A0A6A5YQU8"/>
<organism evidence="2 3">
    <name type="scientific">Lophiotrema nucula</name>
    <dbReference type="NCBI Taxonomy" id="690887"/>
    <lineage>
        <taxon>Eukaryota</taxon>
        <taxon>Fungi</taxon>
        <taxon>Dikarya</taxon>
        <taxon>Ascomycota</taxon>
        <taxon>Pezizomycotina</taxon>
        <taxon>Dothideomycetes</taxon>
        <taxon>Pleosporomycetidae</taxon>
        <taxon>Pleosporales</taxon>
        <taxon>Lophiotremataceae</taxon>
        <taxon>Lophiotrema</taxon>
    </lineage>
</organism>
<dbReference type="EMBL" id="ML977342">
    <property type="protein sequence ID" value="KAF2109390.1"/>
    <property type="molecule type" value="Genomic_DNA"/>
</dbReference>
<name>A0A6A5YQU8_9PLEO</name>
<protein>
    <submittedName>
        <fullName evidence="2">Uncharacterized protein</fullName>
    </submittedName>
</protein>
<keyword evidence="3" id="KW-1185">Reference proteome</keyword>
<reference evidence="2" key="1">
    <citation type="journal article" date="2020" name="Stud. Mycol.">
        <title>101 Dothideomycetes genomes: a test case for predicting lifestyles and emergence of pathogens.</title>
        <authorList>
            <person name="Haridas S."/>
            <person name="Albert R."/>
            <person name="Binder M."/>
            <person name="Bloem J."/>
            <person name="Labutti K."/>
            <person name="Salamov A."/>
            <person name="Andreopoulos B."/>
            <person name="Baker S."/>
            <person name="Barry K."/>
            <person name="Bills G."/>
            <person name="Bluhm B."/>
            <person name="Cannon C."/>
            <person name="Castanera R."/>
            <person name="Culley D."/>
            <person name="Daum C."/>
            <person name="Ezra D."/>
            <person name="Gonzalez J."/>
            <person name="Henrissat B."/>
            <person name="Kuo A."/>
            <person name="Liang C."/>
            <person name="Lipzen A."/>
            <person name="Lutzoni F."/>
            <person name="Magnuson J."/>
            <person name="Mondo S."/>
            <person name="Nolan M."/>
            <person name="Ohm R."/>
            <person name="Pangilinan J."/>
            <person name="Park H.-J."/>
            <person name="Ramirez L."/>
            <person name="Alfaro M."/>
            <person name="Sun H."/>
            <person name="Tritt A."/>
            <person name="Yoshinaga Y."/>
            <person name="Zwiers L.-H."/>
            <person name="Turgeon B."/>
            <person name="Goodwin S."/>
            <person name="Spatafora J."/>
            <person name="Crous P."/>
            <person name="Grigoriev I."/>
        </authorList>
    </citation>
    <scope>NUCLEOTIDE SEQUENCE</scope>
    <source>
        <strain evidence="2">CBS 627.86</strain>
    </source>
</reference>
<gene>
    <name evidence="2" type="ORF">BDV96DRAFT_604727</name>
</gene>
<feature type="region of interest" description="Disordered" evidence="1">
    <location>
        <begin position="1"/>
        <end position="32"/>
    </location>
</feature>
<proteinExistence type="predicted"/>
<evidence type="ECO:0000313" key="2">
    <source>
        <dbReference type="EMBL" id="KAF2109390.1"/>
    </source>
</evidence>
<dbReference type="OrthoDB" id="3711359at2759"/>
<sequence length="343" mass="39640">MAPKRKQLSGPPLSTAKTRTLGTPRPIEGEMRSYNGAQASPFFTKLNYDVRCVIYDYLEYPPISSGRETVGIILSCHQAFAETSEAVARQFSARLKYLSGLWEECYGHELRLFKEIDLHGGFSKLKELTLRFSTDDLKKLCSCKVATSLSFTMLLSMWLDKVTLYICADAAEFAGVGNWHADDAAHDLNIPRFLRCVGTLIEQQSSRNTQGNVNMRQADKCNTKIIAMAWNYLHNDSDTRPPPRKLTGRVWKYSTAYLNRRREKDMYIAPRSADHHPQRYEVKGRNDRVGEAGLRCETRWNFESDVEMGNLWQRYPRGYIREPELISMKRWQERDDFALFRHA</sequence>
<accession>A0A6A5YQU8</accession>